<evidence type="ECO:0000256" key="5">
    <source>
        <dbReference type="ARBA" id="ARBA00023002"/>
    </source>
</evidence>
<comment type="cofactor">
    <cofactor evidence="1 8">
        <name>heme</name>
        <dbReference type="ChEBI" id="CHEBI:30413"/>
    </cofactor>
</comment>
<keyword evidence="3 8" id="KW-0349">Heme</keyword>
<keyword evidence="10" id="KW-0472">Membrane</keyword>
<dbReference type="GO" id="GO:0008395">
    <property type="term" value="F:steroid hydroxylase activity"/>
    <property type="evidence" value="ECO:0007669"/>
    <property type="project" value="TreeGrafter"/>
</dbReference>
<dbReference type="EMBL" id="GBHO01026286">
    <property type="protein sequence ID" value="JAG17318.1"/>
    <property type="molecule type" value="Transcribed_RNA"/>
</dbReference>
<dbReference type="InterPro" id="IPR002401">
    <property type="entry name" value="Cyt_P450_E_grp-I"/>
</dbReference>
<protein>
    <submittedName>
        <fullName evidence="14">Putative cytochrome P450 305a1</fullName>
    </submittedName>
</protein>
<organism evidence="14">
    <name type="scientific">Lygus hesperus</name>
    <name type="common">Western plant bug</name>
    <dbReference type="NCBI Taxonomy" id="30085"/>
    <lineage>
        <taxon>Eukaryota</taxon>
        <taxon>Metazoa</taxon>
        <taxon>Ecdysozoa</taxon>
        <taxon>Arthropoda</taxon>
        <taxon>Hexapoda</taxon>
        <taxon>Insecta</taxon>
        <taxon>Pterygota</taxon>
        <taxon>Neoptera</taxon>
        <taxon>Paraneoptera</taxon>
        <taxon>Hemiptera</taxon>
        <taxon>Heteroptera</taxon>
        <taxon>Panheteroptera</taxon>
        <taxon>Cimicomorpha</taxon>
        <taxon>Miridae</taxon>
        <taxon>Mirini</taxon>
        <taxon>Lygus</taxon>
    </lineage>
</organism>
<dbReference type="SUPFAM" id="SSF48264">
    <property type="entry name" value="Cytochrome P450"/>
    <property type="match status" value="1"/>
</dbReference>
<proteinExistence type="inferred from homology"/>
<gene>
    <name evidence="14" type="primary">Cyp305a1_4</name>
    <name evidence="12" type="synonym">Cyp305a1_1</name>
    <name evidence="13" type="synonym">Cyp305a1_2</name>
    <name evidence="11" type="synonym">Cyp305a1_3</name>
    <name evidence="13" type="ORF">CM83_48790</name>
    <name evidence="11" type="ORF">CM83_48793</name>
    <name evidence="12" type="ORF">CM83_48796</name>
    <name evidence="14" type="ORF">CM83_48799</name>
</gene>
<feature type="non-terminal residue" evidence="14">
    <location>
        <position position="1"/>
    </location>
</feature>
<evidence type="ECO:0000313" key="14">
    <source>
        <dbReference type="EMBL" id="JAG17318.1"/>
    </source>
</evidence>
<dbReference type="AlphaFoldDB" id="A0A0A9XER8"/>
<dbReference type="FunFam" id="1.10.630.10:FF:000036">
    <property type="entry name" value="CYtochrome P450 family"/>
    <property type="match status" value="1"/>
</dbReference>
<evidence type="ECO:0000313" key="13">
    <source>
        <dbReference type="EMBL" id="JAG17316.1"/>
    </source>
</evidence>
<dbReference type="GO" id="GO:0020037">
    <property type="term" value="F:heme binding"/>
    <property type="evidence" value="ECO:0007669"/>
    <property type="project" value="InterPro"/>
</dbReference>
<dbReference type="CDD" id="cd20651">
    <property type="entry name" value="CYP15A1-like"/>
    <property type="match status" value="1"/>
</dbReference>
<evidence type="ECO:0000256" key="8">
    <source>
        <dbReference type="PIRSR" id="PIRSR602401-1"/>
    </source>
</evidence>
<keyword evidence="10" id="KW-0812">Transmembrane</keyword>
<keyword evidence="4 8" id="KW-0479">Metal-binding</keyword>
<reference evidence="14" key="2">
    <citation type="submission" date="2014-07" db="EMBL/GenBank/DDBJ databases">
        <authorList>
            <person name="Hull J."/>
        </authorList>
    </citation>
    <scope>NUCLEOTIDE SEQUENCE</scope>
</reference>
<dbReference type="InterPro" id="IPR017972">
    <property type="entry name" value="Cyt_P450_CS"/>
</dbReference>
<dbReference type="PRINTS" id="PR00385">
    <property type="entry name" value="P450"/>
</dbReference>
<dbReference type="InterPro" id="IPR036396">
    <property type="entry name" value="Cyt_P450_sf"/>
</dbReference>
<accession>A0A0A9XER8</accession>
<evidence type="ECO:0000256" key="2">
    <source>
        <dbReference type="ARBA" id="ARBA00010617"/>
    </source>
</evidence>
<dbReference type="GO" id="GO:0005737">
    <property type="term" value="C:cytoplasm"/>
    <property type="evidence" value="ECO:0007669"/>
    <property type="project" value="TreeGrafter"/>
</dbReference>
<dbReference type="GO" id="GO:0016712">
    <property type="term" value="F:oxidoreductase activity, acting on paired donors, with incorporation or reduction of molecular oxygen, reduced flavin or flavoprotein as one donor, and incorporation of one atom of oxygen"/>
    <property type="evidence" value="ECO:0007669"/>
    <property type="project" value="TreeGrafter"/>
</dbReference>
<evidence type="ECO:0000256" key="6">
    <source>
        <dbReference type="ARBA" id="ARBA00023004"/>
    </source>
</evidence>
<comment type="similarity">
    <text evidence="2 9">Belongs to the cytochrome P450 family.</text>
</comment>
<dbReference type="GO" id="GO:0006805">
    <property type="term" value="P:xenobiotic metabolic process"/>
    <property type="evidence" value="ECO:0007669"/>
    <property type="project" value="TreeGrafter"/>
</dbReference>
<dbReference type="Pfam" id="PF00067">
    <property type="entry name" value="p450"/>
    <property type="match status" value="1"/>
</dbReference>
<evidence type="ECO:0000256" key="1">
    <source>
        <dbReference type="ARBA" id="ARBA00001971"/>
    </source>
</evidence>
<evidence type="ECO:0000313" key="12">
    <source>
        <dbReference type="EMBL" id="JAG17314.1"/>
    </source>
</evidence>
<dbReference type="PROSITE" id="PS00086">
    <property type="entry name" value="CYTOCHROME_P450"/>
    <property type="match status" value="1"/>
</dbReference>
<dbReference type="InterPro" id="IPR001128">
    <property type="entry name" value="Cyt_P450"/>
</dbReference>
<reference evidence="14" key="1">
    <citation type="journal article" date="2014" name="PLoS ONE">
        <title>Transcriptome-Based Identification of ABC Transporters in the Western Tarnished Plant Bug Lygus hesperus.</title>
        <authorList>
            <person name="Hull J.J."/>
            <person name="Chaney K."/>
            <person name="Geib S.M."/>
            <person name="Fabrick J.A."/>
            <person name="Brent C.S."/>
            <person name="Walsh D."/>
            <person name="Lavine L.C."/>
        </authorList>
    </citation>
    <scope>NUCLEOTIDE SEQUENCE</scope>
</reference>
<feature type="binding site" description="axial binding residue" evidence="8">
    <location>
        <position position="457"/>
    </location>
    <ligand>
        <name>heme</name>
        <dbReference type="ChEBI" id="CHEBI:30413"/>
    </ligand>
    <ligandPart>
        <name>Fe</name>
        <dbReference type="ChEBI" id="CHEBI:18248"/>
    </ligandPart>
</feature>
<evidence type="ECO:0000256" key="9">
    <source>
        <dbReference type="RuleBase" id="RU000461"/>
    </source>
</evidence>
<keyword evidence="6 8" id="KW-0408">Iron</keyword>
<dbReference type="GO" id="GO:0006082">
    <property type="term" value="P:organic acid metabolic process"/>
    <property type="evidence" value="ECO:0007669"/>
    <property type="project" value="TreeGrafter"/>
</dbReference>
<evidence type="ECO:0000256" key="3">
    <source>
        <dbReference type="ARBA" id="ARBA00022617"/>
    </source>
</evidence>
<dbReference type="EMBL" id="GBHO01026288">
    <property type="protein sequence ID" value="JAG17316.1"/>
    <property type="molecule type" value="Transcribed_RNA"/>
</dbReference>
<keyword evidence="10" id="KW-1133">Transmembrane helix</keyword>
<keyword evidence="7 9" id="KW-0503">Monooxygenase</keyword>
<name>A0A0A9XER8_LYGHE</name>
<dbReference type="Gene3D" id="1.10.630.10">
    <property type="entry name" value="Cytochrome P450"/>
    <property type="match status" value="1"/>
</dbReference>
<feature type="transmembrane region" description="Helical" evidence="10">
    <location>
        <begin position="21"/>
        <end position="40"/>
    </location>
</feature>
<dbReference type="GO" id="GO:0005506">
    <property type="term" value="F:iron ion binding"/>
    <property type="evidence" value="ECO:0007669"/>
    <property type="project" value="InterPro"/>
</dbReference>
<evidence type="ECO:0000256" key="7">
    <source>
        <dbReference type="ARBA" id="ARBA00023033"/>
    </source>
</evidence>
<keyword evidence="5 9" id="KW-0560">Oxidoreductase</keyword>
<evidence type="ECO:0000256" key="10">
    <source>
        <dbReference type="SAM" id="Phobius"/>
    </source>
</evidence>
<evidence type="ECO:0000256" key="4">
    <source>
        <dbReference type="ARBA" id="ARBA00022723"/>
    </source>
</evidence>
<dbReference type="PANTHER" id="PTHR24300">
    <property type="entry name" value="CYTOCHROME P450 508A4-RELATED"/>
    <property type="match status" value="1"/>
</dbReference>
<dbReference type="PRINTS" id="PR00463">
    <property type="entry name" value="EP450I"/>
</dbReference>
<evidence type="ECO:0000313" key="11">
    <source>
        <dbReference type="EMBL" id="JAG17313.1"/>
    </source>
</evidence>
<dbReference type="EMBL" id="GBHO01026290">
    <property type="protein sequence ID" value="JAG17314.1"/>
    <property type="molecule type" value="Transcribed_RNA"/>
</dbReference>
<dbReference type="EMBL" id="GBHO01026291">
    <property type="protein sequence ID" value="JAG17313.1"/>
    <property type="molecule type" value="Transcribed_RNA"/>
</dbReference>
<dbReference type="InterPro" id="IPR050182">
    <property type="entry name" value="Cytochrome_P450_fam2"/>
</dbReference>
<sequence>SPGVTRIRFCSAVTVAMDLNASLLLLIAGGTLLVYILGLLSSNWNRKLPPGPFKLPLLGNNSLMAKYCVKYKGMHNGLLRLCEKFSTDILMIRLNGDDVVVVQSEGLIDQVCTREEFQARPDTFFIRHRSMGTRNGITMTDGPLWQEQRAFAVRHMHNLGLGKSRMEFLIIEEIQNMFSALKDGGSNIQIRQHISACVLNVLWAMVTGSRFKDEATLKKLISLMERRAKAFNMGGGVLCQFPWVRFIAPERTGYNLITQLNTEFKNFILDIIKEHKATYNKDVTRDFIDAFLHEMNKNDSQSFFTDDQLIMVCMDFFIAGSQTTSSTLDFALLHMIFYPDVQQRAQEELDRVLTPNQIPSIVDKARLPYTDAVLMESQRVSHVVPVIGPRRVLSDTKLGGYDIPKGTTILMNLVPLAKDPAKWDQPNSFVPERFTEEKGRANYERNIFSFGKGKRRCPGEALARSFMFIFFASFLHRFKLEQNSDNPPTLDPIPGITLSTTPYDLKLSLRHPLKT</sequence>
<dbReference type="PANTHER" id="PTHR24300:SF376">
    <property type="entry name" value="CYTOCHROME P450 15A1"/>
    <property type="match status" value="1"/>
</dbReference>